<proteinExistence type="predicted"/>
<organism evidence="2 3">
    <name type="scientific">Microthyrium microscopicum</name>
    <dbReference type="NCBI Taxonomy" id="703497"/>
    <lineage>
        <taxon>Eukaryota</taxon>
        <taxon>Fungi</taxon>
        <taxon>Dikarya</taxon>
        <taxon>Ascomycota</taxon>
        <taxon>Pezizomycotina</taxon>
        <taxon>Dothideomycetes</taxon>
        <taxon>Dothideomycetes incertae sedis</taxon>
        <taxon>Microthyriales</taxon>
        <taxon>Microthyriaceae</taxon>
        <taxon>Microthyrium</taxon>
    </lineage>
</organism>
<dbReference type="Proteomes" id="UP000799302">
    <property type="component" value="Unassembled WGS sequence"/>
</dbReference>
<keyword evidence="2" id="KW-0456">Lyase</keyword>
<sequence length="869" mass="95568">MLSLLSPRSSQDTTRVLATSSFKDISTSQINSAKKLVQKELVEWSKYNAYRFENPRGNRLGSRAKTQSQSSKIVIPNVPIITGEIAEAAALLAELESHETLNSSVIKTQYAKRQISRFWLEDMQHLGTLPYGNDKNYRTFRNVRDFGAKGDGITDDTKAINEAMQQGNRCGEKCYGSTTKNAIVYFPSGTYLISSQINSYYGTQMIGNPNRKPILKAAGSFVGLGLISTDVYTGGGIGSDGQDQEWYINTANFYRQIRNFVIDIRSATRQDAGVAGLHYQVAQATSLFNVDFVGSEDPNTQQIHLYAENGSGGFMSDITFHGGAYGIKGGNQQFTSQRITFTNVRTAVFMFWNWGWTWKSIKVINCRTGFNLTSENGVDRNTGSVVIQDSVFENVQSAIVTFLPNDNVKQNNTNIALDNIAFRNTKAAVEDKSGLRWLEGSVSNIDTWTRGSTYLDSPSKNFLIGKTFATKRPSGLVGGDSQGLPKPKFFERKRPQYENLPASQFVSVKQNGLKGDGVTDDTKAFQSVLDRFSNSNKVIFIDTGSYILTDTIKIPPGTRIVGELWPQMIASGVKFNSELTPKPLFQVGQPGQKGVVELQDLIFSSKGPTAGLIHVEWNIEASSPGAAGMWDCHVQAGGSDASQLTSRQCPESISGKADPRCKAGSLMFHLTPSGSVYLENVWLWVSDHDLDDADLNDPNNPMPKTNVFVARGLLVESNKPSWFYGTASEHSVFYQYSFQNAHNVHAGMIQTESPYYQPFPRAPAPFQSTVGNFPGDPNYADCVRQQNKAGCDSSWAVRISNSSDISFAGAGLYSFFNGYSETCIDSRTCQRSLVSLENNGAGIQFLNLITIGAKSMITTPHGEVPRPDR</sequence>
<protein>
    <submittedName>
        <fullName evidence="2">Pectin lyase-like protein</fullName>
    </submittedName>
</protein>
<dbReference type="GO" id="GO:0004650">
    <property type="term" value="F:polygalacturonase activity"/>
    <property type="evidence" value="ECO:0007669"/>
    <property type="project" value="InterPro"/>
</dbReference>
<dbReference type="InterPro" id="IPR024535">
    <property type="entry name" value="RHGA/B-epi-like_pectate_lyase"/>
</dbReference>
<dbReference type="SUPFAM" id="SSF51126">
    <property type="entry name" value="Pectin lyase-like"/>
    <property type="match status" value="2"/>
</dbReference>
<feature type="domain" description="Rhamnogalacturonase A/B/Epimerase-like pectate lyase" evidence="1">
    <location>
        <begin position="140"/>
        <end position="371"/>
    </location>
</feature>
<dbReference type="Gene3D" id="2.160.20.10">
    <property type="entry name" value="Single-stranded right-handed beta-helix, Pectin lyase-like"/>
    <property type="match status" value="2"/>
</dbReference>
<gene>
    <name evidence="2" type="ORF">BT63DRAFT_467398</name>
</gene>
<keyword evidence="3" id="KW-1185">Reference proteome</keyword>
<evidence type="ECO:0000313" key="3">
    <source>
        <dbReference type="Proteomes" id="UP000799302"/>
    </source>
</evidence>
<evidence type="ECO:0000313" key="2">
    <source>
        <dbReference type="EMBL" id="KAF2673840.1"/>
    </source>
</evidence>
<dbReference type="EMBL" id="MU004231">
    <property type="protein sequence ID" value="KAF2673840.1"/>
    <property type="molecule type" value="Genomic_DNA"/>
</dbReference>
<dbReference type="OrthoDB" id="1046782at2759"/>
<dbReference type="CDD" id="cd23668">
    <property type="entry name" value="GH55_beta13glucanase-like"/>
    <property type="match status" value="1"/>
</dbReference>
<dbReference type="InterPro" id="IPR012334">
    <property type="entry name" value="Pectin_lyas_fold"/>
</dbReference>
<dbReference type="GO" id="GO:0016829">
    <property type="term" value="F:lyase activity"/>
    <property type="evidence" value="ECO:0007669"/>
    <property type="project" value="UniProtKB-KW"/>
</dbReference>
<dbReference type="PANTHER" id="PTHR33928:SF2">
    <property type="entry name" value="PECTATE LYASE SUPERFAMILY PROTEIN DOMAIN-CONTAINING PROTEIN-RELATED"/>
    <property type="match status" value="1"/>
</dbReference>
<name>A0A6A6UPY2_9PEZI</name>
<dbReference type="InterPro" id="IPR011050">
    <property type="entry name" value="Pectin_lyase_fold/virulence"/>
</dbReference>
<reference evidence="2" key="1">
    <citation type="journal article" date="2020" name="Stud. Mycol.">
        <title>101 Dothideomycetes genomes: a test case for predicting lifestyles and emergence of pathogens.</title>
        <authorList>
            <person name="Haridas S."/>
            <person name="Albert R."/>
            <person name="Binder M."/>
            <person name="Bloem J."/>
            <person name="Labutti K."/>
            <person name="Salamov A."/>
            <person name="Andreopoulos B."/>
            <person name="Baker S."/>
            <person name="Barry K."/>
            <person name="Bills G."/>
            <person name="Bluhm B."/>
            <person name="Cannon C."/>
            <person name="Castanera R."/>
            <person name="Culley D."/>
            <person name="Daum C."/>
            <person name="Ezra D."/>
            <person name="Gonzalez J."/>
            <person name="Henrissat B."/>
            <person name="Kuo A."/>
            <person name="Liang C."/>
            <person name="Lipzen A."/>
            <person name="Lutzoni F."/>
            <person name="Magnuson J."/>
            <person name="Mondo S."/>
            <person name="Nolan M."/>
            <person name="Ohm R."/>
            <person name="Pangilinan J."/>
            <person name="Park H.-J."/>
            <person name="Ramirez L."/>
            <person name="Alfaro M."/>
            <person name="Sun H."/>
            <person name="Tritt A."/>
            <person name="Yoshinaga Y."/>
            <person name="Zwiers L.-H."/>
            <person name="Turgeon B."/>
            <person name="Goodwin S."/>
            <person name="Spatafora J."/>
            <person name="Crous P."/>
            <person name="Grigoriev I."/>
        </authorList>
    </citation>
    <scope>NUCLEOTIDE SEQUENCE</scope>
    <source>
        <strain evidence="2">CBS 115976</strain>
    </source>
</reference>
<dbReference type="PANTHER" id="PTHR33928">
    <property type="entry name" value="POLYGALACTURONASE QRT3"/>
    <property type="match status" value="1"/>
</dbReference>
<dbReference type="Pfam" id="PF12708">
    <property type="entry name" value="Pect-lyase_RHGA_epim"/>
    <property type="match status" value="2"/>
</dbReference>
<feature type="domain" description="Rhamnogalacturonase A/B/Epimerase-like pectate lyase" evidence="1">
    <location>
        <begin position="505"/>
        <end position="564"/>
    </location>
</feature>
<dbReference type="InterPro" id="IPR039279">
    <property type="entry name" value="QRT3-like"/>
</dbReference>
<accession>A0A6A6UPY2</accession>
<evidence type="ECO:0000259" key="1">
    <source>
        <dbReference type="Pfam" id="PF12708"/>
    </source>
</evidence>
<dbReference type="AlphaFoldDB" id="A0A6A6UPY2"/>